<dbReference type="eggNOG" id="KOG0367">
    <property type="taxonomic scope" value="Eukaryota"/>
</dbReference>
<keyword evidence="11" id="KW-1185">Reference proteome</keyword>
<organism evidence="10 11">
    <name type="scientific">Cyphellophora europaea (strain CBS 101466)</name>
    <name type="common">Phialophora europaea</name>
    <dbReference type="NCBI Taxonomy" id="1220924"/>
    <lineage>
        <taxon>Eukaryota</taxon>
        <taxon>Fungi</taxon>
        <taxon>Dikarya</taxon>
        <taxon>Ascomycota</taxon>
        <taxon>Pezizomycotina</taxon>
        <taxon>Eurotiomycetes</taxon>
        <taxon>Chaetothyriomycetidae</taxon>
        <taxon>Chaetothyriales</taxon>
        <taxon>Cyphellophoraceae</taxon>
        <taxon>Cyphellophora</taxon>
    </lineage>
</organism>
<keyword evidence="3" id="KW-0637">Prenyltransferase</keyword>
<dbReference type="HOGENOM" id="CLU_028946_2_0_1"/>
<evidence type="ECO:0000256" key="7">
    <source>
        <dbReference type="ARBA" id="ARBA00022833"/>
    </source>
</evidence>
<dbReference type="GO" id="GO:0046872">
    <property type="term" value="F:metal ion binding"/>
    <property type="evidence" value="ECO:0007669"/>
    <property type="project" value="UniProtKB-KW"/>
</dbReference>
<dbReference type="GO" id="GO:0005953">
    <property type="term" value="C:CAAX-protein geranylgeranyltransferase complex"/>
    <property type="evidence" value="ECO:0007669"/>
    <property type="project" value="TreeGrafter"/>
</dbReference>
<feature type="domain" description="Prenyltransferase alpha-alpha toroid" evidence="9">
    <location>
        <begin position="9"/>
        <end position="373"/>
    </location>
</feature>
<evidence type="ECO:0000259" key="9">
    <source>
        <dbReference type="Pfam" id="PF00432"/>
    </source>
</evidence>
<dbReference type="AlphaFoldDB" id="W2RPR9"/>
<gene>
    <name evidence="10" type="ORF">HMPREF1541_06546</name>
</gene>
<evidence type="ECO:0000313" key="10">
    <source>
        <dbReference type="EMBL" id="ETN38511.1"/>
    </source>
</evidence>
<sequence length="391" mass="43229">MSPRNDPTFDKARHIKYWKRNADLLPEAYTSGDAARMSLGFFIVAALDLLGVLDTLVSEEERIAWIDWIYSLQVPSGGFRGFSGTNLGSQRNIFNLHWDPANLHNTYMGLVALLVLGDDLGRVKRTECLRWVKQLQKSNGCFGEMVGEDNVALGKDDLRSSYCAAGIIYILGSETDNEQWLDKEGVLRYVSNCQDTEGAFGQAWLREAHAGLNFCAMATLGCLDRIYGSETSDRSVFLSPLLQLDANLGWMLQRQTTWVDDQDSDDEDADDDEEASTPVTPHISAGFSGRCNKMADTCYCFWNVGAMALLRRESLVGVEALKTYLFGSTQHLIGGFSKTPGAVPDLLHAYTGLAALSVVGQEGLKEFDPVLCVSRGTRDRLDAIRRARAPI</sequence>
<dbReference type="EMBL" id="KB822722">
    <property type="protein sequence ID" value="ETN38511.1"/>
    <property type="molecule type" value="Genomic_DNA"/>
</dbReference>
<dbReference type="InterPro" id="IPR008930">
    <property type="entry name" value="Terpenoid_cyclase/PrenylTrfase"/>
</dbReference>
<dbReference type="FunCoup" id="W2RPR9">
    <property type="interactions" value="4"/>
</dbReference>
<dbReference type="InterPro" id="IPR045089">
    <property type="entry name" value="PGGT1B-like"/>
</dbReference>
<feature type="compositionally biased region" description="Acidic residues" evidence="8">
    <location>
        <begin position="260"/>
        <end position="275"/>
    </location>
</feature>
<evidence type="ECO:0000256" key="6">
    <source>
        <dbReference type="ARBA" id="ARBA00022737"/>
    </source>
</evidence>
<evidence type="ECO:0000256" key="4">
    <source>
        <dbReference type="ARBA" id="ARBA00022679"/>
    </source>
</evidence>
<comment type="cofactor">
    <cofactor evidence="1">
        <name>Zn(2+)</name>
        <dbReference type="ChEBI" id="CHEBI:29105"/>
    </cofactor>
</comment>
<dbReference type="VEuPathDB" id="FungiDB:HMPREF1541_06546"/>
<evidence type="ECO:0000256" key="1">
    <source>
        <dbReference type="ARBA" id="ARBA00001947"/>
    </source>
</evidence>
<dbReference type="SUPFAM" id="SSF48239">
    <property type="entry name" value="Terpenoid cyclases/Protein prenyltransferases"/>
    <property type="match status" value="1"/>
</dbReference>
<dbReference type="Pfam" id="PF00432">
    <property type="entry name" value="Prenyltrans"/>
    <property type="match status" value="1"/>
</dbReference>
<dbReference type="InParanoid" id="W2RPR9"/>
<comment type="similarity">
    <text evidence="2">Belongs to the protein prenyltransferase subunit beta family.</text>
</comment>
<keyword evidence="5" id="KW-0479">Metal-binding</keyword>
<keyword evidence="4" id="KW-0808">Transferase</keyword>
<dbReference type="PANTHER" id="PTHR11774:SF4">
    <property type="entry name" value="GERANYLGERANYL TRANSFERASE TYPE-1 SUBUNIT BETA"/>
    <property type="match status" value="1"/>
</dbReference>
<dbReference type="InterPro" id="IPR001330">
    <property type="entry name" value="Prenyltrans"/>
</dbReference>
<evidence type="ECO:0000256" key="5">
    <source>
        <dbReference type="ARBA" id="ARBA00022723"/>
    </source>
</evidence>
<feature type="region of interest" description="Disordered" evidence="8">
    <location>
        <begin position="259"/>
        <end position="281"/>
    </location>
</feature>
<dbReference type="OrthoDB" id="24893at2759"/>
<dbReference type="PANTHER" id="PTHR11774">
    <property type="entry name" value="GERANYLGERANYL TRANSFERASE TYPE BETA SUBUNIT"/>
    <property type="match status" value="1"/>
</dbReference>
<dbReference type="RefSeq" id="XP_008719100.1">
    <property type="nucleotide sequence ID" value="XM_008720878.1"/>
</dbReference>
<dbReference type="GeneID" id="19973885"/>
<protein>
    <recommendedName>
        <fullName evidence="9">Prenyltransferase alpha-alpha toroid domain-containing protein</fullName>
    </recommendedName>
</protein>
<accession>W2RPR9</accession>
<keyword evidence="6" id="KW-0677">Repeat</keyword>
<evidence type="ECO:0000256" key="2">
    <source>
        <dbReference type="ARBA" id="ARBA00010497"/>
    </source>
</evidence>
<dbReference type="Proteomes" id="UP000030752">
    <property type="component" value="Unassembled WGS sequence"/>
</dbReference>
<name>W2RPR9_CYPE1</name>
<keyword evidence="7" id="KW-0862">Zinc</keyword>
<evidence type="ECO:0000256" key="3">
    <source>
        <dbReference type="ARBA" id="ARBA00022602"/>
    </source>
</evidence>
<dbReference type="STRING" id="1220924.W2RPR9"/>
<dbReference type="GO" id="GO:0004662">
    <property type="term" value="F:CAAX-protein geranylgeranyltransferase activity"/>
    <property type="evidence" value="ECO:0007669"/>
    <property type="project" value="TreeGrafter"/>
</dbReference>
<dbReference type="Gene3D" id="1.50.10.20">
    <property type="match status" value="1"/>
</dbReference>
<evidence type="ECO:0000313" key="11">
    <source>
        <dbReference type="Proteomes" id="UP000030752"/>
    </source>
</evidence>
<evidence type="ECO:0000256" key="8">
    <source>
        <dbReference type="SAM" id="MobiDB-lite"/>
    </source>
</evidence>
<proteinExistence type="inferred from homology"/>
<reference evidence="10 11" key="1">
    <citation type="submission" date="2013-03" db="EMBL/GenBank/DDBJ databases">
        <title>The Genome Sequence of Phialophora europaea CBS 101466.</title>
        <authorList>
            <consortium name="The Broad Institute Genomics Platform"/>
            <person name="Cuomo C."/>
            <person name="de Hoog S."/>
            <person name="Gorbushina A."/>
            <person name="Walker B."/>
            <person name="Young S.K."/>
            <person name="Zeng Q."/>
            <person name="Gargeya S."/>
            <person name="Fitzgerald M."/>
            <person name="Haas B."/>
            <person name="Abouelleil A."/>
            <person name="Allen A.W."/>
            <person name="Alvarado L."/>
            <person name="Arachchi H.M."/>
            <person name="Berlin A.M."/>
            <person name="Chapman S.B."/>
            <person name="Gainer-Dewar J."/>
            <person name="Goldberg J."/>
            <person name="Griggs A."/>
            <person name="Gujja S."/>
            <person name="Hansen M."/>
            <person name="Howarth C."/>
            <person name="Imamovic A."/>
            <person name="Ireland A."/>
            <person name="Larimer J."/>
            <person name="McCowan C."/>
            <person name="Murphy C."/>
            <person name="Pearson M."/>
            <person name="Poon T.W."/>
            <person name="Priest M."/>
            <person name="Roberts A."/>
            <person name="Saif S."/>
            <person name="Shea T."/>
            <person name="Sisk P."/>
            <person name="Sykes S."/>
            <person name="Wortman J."/>
            <person name="Nusbaum C."/>
            <person name="Birren B."/>
        </authorList>
    </citation>
    <scope>NUCLEOTIDE SEQUENCE [LARGE SCALE GENOMIC DNA]</scope>
    <source>
        <strain evidence="10 11">CBS 101466</strain>
    </source>
</reference>